<feature type="domain" description="B5" evidence="19">
    <location>
        <begin position="400"/>
        <end position="475"/>
    </location>
</feature>
<dbReference type="PROSITE" id="PS51447">
    <property type="entry name" value="FDX_ACB"/>
    <property type="match status" value="1"/>
</dbReference>
<dbReference type="SUPFAM" id="SSF56037">
    <property type="entry name" value="PheT/TilS domain"/>
    <property type="match status" value="1"/>
</dbReference>
<dbReference type="InterPro" id="IPR005121">
    <property type="entry name" value="Fdx_antiC-bd"/>
</dbReference>
<dbReference type="InterPro" id="IPR009061">
    <property type="entry name" value="DNA-bd_dom_put_sf"/>
</dbReference>
<evidence type="ECO:0000256" key="8">
    <source>
        <dbReference type="ARBA" id="ARBA00022741"/>
    </source>
</evidence>
<dbReference type="Pfam" id="PF03483">
    <property type="entry name" value="B3_4"/>
    <property type="match status" value="1"/>
</dbReference>
<dbReference type="OrthoDB" id="9805455at2"/>
<evidence type="ECO:0000256" key="11">
    <source>
        <dbReference type="ARBA" id="ARBA00022884"/>
    </source>
</evidence>
<dbReference type="PROSITE" id="PS50886">
    <property type="entry name" value="TRBD"/>
    <property type="match status" value="1"/>
</dbReference>
<dbReference type="EC" id="6.1.1.20" evidence="15"/>
<dbReference type="SUPFAM" id="SSF54991">
    <property type="entry name" value="Anticodon-binding domain of PheRS"/>
    <property type="match status" value="1"/>
</dbReference>
<keyword evidence="5 16" id="KW-0820">tRNA-binding</keyword>
<dbReference type="KEGG" id="bbae:FRD01_04595"/>
<dbReference type="GO" id="GO:0000287">
    <property type="term" value="F:magnesium ion binding"/>
    <property type="evidence" value="ECO:0007669"/>
    <property type="project" value="UniProtKB-UniRule"/>
</dbReference>
<keyword evidence="6 15" id="KW-0436">Ligase</keyword>
<dbReference type="InterPro" id="IPR036690">
    <property type="entry name" value="Fdx_antiC-bd_sf"/>
</dbReference>
<dbReference type="GO" id="GO:0006432">
    <property type="term" value="P:phenylalanyl-tRNA aminoacylation"/>
    <property type="evidence" value="ECO:0007669"/>
    <property type="project" value="UniProtKB-UniRule"/>
</dbReference>
<name>A0A5B8XSD0_9DELT</name>
<dbReference type="FunFam" id="2.40.50.140:FF:000045">
    <property type="entry name" value="Phenylalanine--tRNA ligase beta subunit"/>
    <property type="match status" value="1"/>
</dbReference>
<evidence type="ECO:0000256" key="7">
    <source>
        <dbReference type="ARBA" id="ARBA00022723"/>
    </source>
</evidence>
<keyword evidence="9 15" id="KW-0067">ATP-binding</keyword>
<evidence type="ECO:0000256" key="10">
    <source>
        <dbReference type="ARBA" id="ARBA00022842"/>
    </source>
</evidence>
<dbReference type="Gene3D" id="2.40.50.140">
    <property type="entry name" value="Nucleic acid-binding proteins"/>
    <property type="match status" value="1"/>
</dbReference>
<dbReference type="RefSeq" id="WP_146958054.1">
    <property type="nucleotide sequence ID" value="NZ_CP042467.1"/>
</dbReference>
<dbReference type="SMART" id="SM00896">
    <property type="entry name" value="FDX-ACB"/>
    <property type="match status" value="1"/>
</dbReference>
<dbReference type="GO" id="GO:0009328">
    <property type="term" value="C:phenylalanine-tRNA ligase complex"/>
    <property type="evidence" value="ECO:0007669"/>
    <property type="project" value="TreeGrafter"/>
</dbReference>
<dbReference type="PANTHER" id="PTHR10947:SF0">
    <property type="entry name" value="PHENYLALANINE--TRNA LIGASE BETA SUBUNIT"/>
    <property type="match status" value="1"/>
</dbReference>
<keyword evidence="12 15" id="KW-0648">Protein biosynthesis</keyword>
<dbReference type="Gene3D" id="3.30.70.380">
    <property type="entry name" value="Ferrodoxin-fold anticodon-binding domain"/>
    <property type="match status" value="1"/>
</dbReference>
<evidence type="ECO:0000259" key="19">
    <source>
        <dbReference type="PROSITE" id="PS51483"/>
    </source>
</evidence>
<feature type="domain" description="TRNA-binding" evidence="17">
    <location>
        <begin position="38"/>
        <end position="148"/>
    </location>
</feature>
<dbReference type="Gene3D" id="3.30.930.10">
    <property type="entry name" value="Bira Bifunctional Protein, Domain 2"/>
    <property type="match status" value="1"/>
</dbReference>
<comment type="catalytic activity">
    <reaction evidence="14 15">
        <text>tRNA(Phe) + L-phenylalanine + ATP = L-phenylalanyl-tRNA(Phe) + AMP + diphosphate + H(+)</text>
        <dbReference type="Rhea" id="RHEA:19413"/>
        <dbReference type="Rhea" id="RHEA-COMP:9668"/>
        <dbReference type="Rhea" id="RHEA-COMP:9699"/>
        <dbReference type="ChEBI" id="CHEBI:15378"/>
        <dbReference type="ChEBI" id="CHEBI:30616"/>
        <dbReference type="ChEBI" id="CHEBI:33019"/>
        <dbReference type="ChEBI" id="CHEBI:58095"/>
        <dbReference type="ChEBI" id="CHEBI:78442"/>
        <dbReference type="ChEBI" id="CHEBI:78531"/>
        <dbReference type="ChEBI" id="CHEBI:456215"/>
        <dbReference type="EC" id="6.1.1.20"/>
    </reaction>
</comment>
<evidence type="ECO:0000313" key="20">
    <source>
        <dbReference type="EMBL" id="QED26536.1"/>
    </source>
</evidence>
<evidence type="ECO:0000256" key="14">
    <source>
        <dbReference type="ARBA" id="ARBA00049255"/>
    </source>
</evidence>
<comment type="cofactor">
    <cofactor evidence="15">
        <name>Mg(2+)</name>
        <dbReference type="ChEBI" id="CHEBI:18420"/>
    </cofactor>
    <text evidence="15">Binds 2 magnesium ions per tetramer.</text>
</comment>
<accession>A0A5B8XSD0</accession>
<dbReference type="Pfam" id="PF01588">
    <property type="entry name" value="tRNA_bind"/>
    <property type="match status" value="1"/>
</dbReference>
<reference evidence="20 21" key="1">
    <citation type="submission" date="2019-08" db="EMBL/GenBank/DDBJ databases">
        <authorList>
            <person name="Liang Q."/>
        </authorList>
    </citation>
    <scope>NUCLEOTIDE SEQUENCE [LARGE SCALE GENOMIC DNA]</scope>
    <source>
        <strain evidence="20 21">V1718</strain>
    </source>
</reference>
<evidence type="ECO:0000259" key="18">
    <source>
        <dbReference type="PROSITE" id="PS51447"/>
    </source>
</evidence>
<evidence type="ECO:0000256" key="1">
    <source>
        <dbReference type="ARBA" id="ARBA00004496"/>
    </source>
</evidence>
<dbReference type="Gene3D" id="3.50.40.10">
    <property type="entry name" value="Phenylalanyl-trna Synthetase, Chain B, domain 3"/>
    <property type="match status" value="1"/>
</dbReference>
<dbReference type="InterPro" id="IPR045060">
    <property type="entry name" value="Phe-tRNA-ligase_IIc_bsu"/>
</dbReference>
<dbReference type="InterPro" id="IPR012340">
    <property type="entry name" value="NA-bd_OB-fold"/>
</dbReference>
<keyword evidence="11 16" id="KW-0694">RNA-binding</keyword>
<dbReference type="InterPro" id="IPR002547">
    <property type="entry name" value="tRNA-bd_dom"/>
</dbReference>
<dbReference type="CDD" id="cd00769">
    <property type="entry name" value="PheRS_beta_core"/>
    <property type="match status" value="1"/>
</dbReference>
<keyword evidence="4 15" id="KW-0963">Cytoplasm</keyword>
<dbReference type="SUPFAM" id="SSF50249">
    <property type="entry name" value="Nucleic acid-binding proteins"/>
    <property type="match status" value="1"/>
</dbReference>
<dbReference type="InterPro" id="IPR004532">
    <property type="entry name" value="Phe-tRNA-ligase_IIc_bsu_bact"/>
</dbReference>
<keyword evidence="8 15" id="KW-0547">Nucleotide-binding</keyword>
<dbReference type="SMART" id="SM00874">
    <property type="entry name" value="B5"/>
    <property type="match status" value="1"/>
</dbReference>
<dbReference type="Pfam" id="PF03484">
    <property type="entry name" value="B5"/>
    <property type="match status" value="1"/>
</dbReference>
<evidence type="ECO:0000256" key="2">
    <source>
        <dbReference type="ARBA" id="ARBA00008653"/>
    </source>
</evidence>
<dbReference type="InterPro" id="IPR020825">
    <property type="entry name" value="Phe-tRNA_synthase-like_B3/B4"/>
</dbReference>
<dbReference type="PANTHER" id="PTHR10947">
    <property type="entry name" value="PHENYLALANYL-TRNA SYNTHETASE BETA CHAIN AND LEUCINE-RICH REPEAT-CONTAINING PROTEIN 47"/>
    <property type="match status" value="1"/>
</dbReference>
<feature type="domain" description="FDX-ACB" evidence="18">
    <location>
        <begin position="702"/>
        <end position="800"/>
    </location>
</feature>
<keyword evidence="21" id="KW-1185">Reference proteome</keyword>
<dbReference type="EMBL" id="CP042467">
    <property type="protein sequence ID" value="QED26536.1"/>
    <property type="molecule type" value="Genomic_DNA"/>
</dbReference>
<evidence type="ECO:0000256" key="16">
    <source>
        <dbReference type="PROSITE-ProRule" id="PRU00209"/>
    </source>
</evidence>
<dbReference type="GO" id="GO:0000049">
    <property type="term" value="F:tRNA binding"/>
    <property type="evidence" value="ECO:0007669"/>
    <property type="project" value="UniProtKB-UniRule"/>
</dbReference>
<dbReference type="GO" id="GO:0005524">
    <property type="term" value="F:ATP binding"/>
    <property type="evidence" value="ECO:0007669"/>
    <property type="project" value="UniProtKB-UniRule"/>
</dbReference>
<dbReference type="Proteomes" id="UP000321595">
    <property type="component" value="Chromosome"/>
</dbReference>
<evidence type="ECO:0000256" key="12">
    <source>
        <dbReference type="ARBA" id="ARBA00022917"/>
    </source>
</evidence>
<dbReference type="InterPro" id="IPR005146">
    <property type="entry name" value="B3/B4_tRNA-bd"/>
</dbReference>
<feature type="binding site" evidence="15">
    <location>
        <position position="463"/>
    </location>
    <ligand>
        <name>Mg(2+)</name>
        <dbReference type="ChEBI" id="CHEBI:18420"/>
        <note>shared with alpha subunit</note>
    </ligand>
</feature>
<evidence type="ECO:0000256" key="6">
    <source>
        <dbReference type="ARBA" id="ARBA00022598"/>
    </source>
</evidence>
<dbReference type="Pfam" id="PF17759">
    <property type="entry name" value="tRNA_synthFbeta"/>
    <property type="match status" value="1"/>
</dbReference>
<dbReference type="InterPro" id="IPR045864">
    <property type="entry name" value="aa-tRNA-synth_II/BPL/LPL"/>
</dbReference>
<dbReference type="SUPFAM" id="SSF46955">
    <property type="entry name" value="Putative DNA-binding domain"/>
    <property type="match status" value="1"/>
</dbReference>
<dbReference type="HAMAP" id="MF_00283">
    <property type="entry name" value="Phe_tRNA_synth_beta1"/>
    <property type="match status" value="1"/>
</dbReference>
<dbReference type="InterPro" id="IPR041616">
    <property type="entry name" value="PheRS_beta_core"/>
</dbReference>
<dbReference type="InterPro" id="IPR005147">
    <property type="entry name" value="tRNA_synthase_B5-dom"/>
</dbReference>
<feature type="binding site" evidence="15">
    <location>
        <position position="459"/>
    </location>
    <ligand>
        <name>Mg(2+)</name>
        <dbReference type="ChEBI" id="CHEBI:18420"/>
        <note>shared with alpha subunit</note>
    </ligand>
</feature>
<dbReference type="PROSITE" id="PS51483">
    <property type="entry name" value="B5"/>
    <property type="match status" value="1"/>
</dbReference>
<protein>
    <recommendedName>
        <fullName evidence="15">Phenylalanine--tRNA ligase beta subunit</fullName>
        <ecNumber evidence="15">6.1.1.20</ecNumber>
    </recommendedName>
    <alternativeName>
        <fullName evidence="15">Phenylalanyl-tRNA synthetase beta subunit</fullName>
        <shortName evidence="15">PheRS</shortName>
    </alternativeName>
</protein>
<dbReference type="Pfam" id="PF03147">
    <property type="entry name" value="FDX-ACB"/>
    <property type="match status" value="1"/>
</dbReference>
<evidence type="ECO:0000256" key="5">
    <source>
        <dbReference type="ARBA" id="ARBA00022555"/>
    </source>
</evidence>
<dbReference type="AlphaFoldDB" id="A0A5B8XSD0"/>
<evidence type="ECO:0000256" key="3">
    <source>
        <dbReference type="ARBA" id="ARBA00011209"/>
    </source>
</evidence>
<dbReference type="CDD" id="cd02796">
    <property type="entry name" value="tRNA_bind_bactPheRS"/>
    <property type="match status" value="1"/>
</dbReference>
<keyword evidence="7 15" id="KW-0479">Metal-binding</keyword>
<proteinExistence type="inferred from homology"/>
<evidence type="ECO:0000256" key="9">
    <source>
        <dbReference type="ARBA" id="ARBA00022840"/>
    </source>
</evidence>
<dbReference type="InterPro" id="IPR033714">
    <property type="entry name" value="tRNA_bind_bactPheRS"/>
</dbReference>
<dbReference type="SUPFAM" id="SSF55681">
    <property type="entry name" value="Class II aaRS and biotin synthetases"/>
    <property type="match status" value="1"/>
</dbReference>
<dbReference type="SMART" id="SM00873">
    <property type="entry name" value="B3_4"/>
    <property type="match status" value="1"/>
</dbReference>
<evidence type="ECO:0000256" key="15">
    <source>
        <dbReference type="HAMAP-Rule" id="MF_00283"/>
    </source>
</evidence>
<dbReference type="GO" id="GO:0004826">
    <property type="term" value="F:phenylalanine-tRNA ligase activity"/>
    <property type="evidence" value="ECO:0007669"/>
    <property type="project" value="UniProtKB-UniRule"/>
</dbReference>
<evidence type="ECO:0000259" key="17">
    <source>
        <dbReference type="PROSITE" id="PS50886"/>
    </source>
</evidence>
<comment type="similarity">
    <text evidence="2 15">Belongs to the phenylalanyl-tRNA synthetase beta subunit family. Type 1 subfamily.</text>
</comment>
<comment type="subunit">
    <text evidence="3 15">Tetramer of two alpha and two beta subunits.</text>
</comment>
<comment type="subcellular location">
    <subcellularLocation>
        <location evidence="1 15">Cytoplasm</location>
    </subcellularLocation>
</comment>
<dbReference type="NCBIfam" id="TIGR00472">
    <property type="entry name" value="pheT_bact"/>
    <property type="match status" value="1"/>
</dbReference>
<feature type="binding site" evidence="15">
    <location>
        <position position="462"/>
    </location>
    <ligand>
        <name>Mg(2+)</name>
        <dbReference type="ChEBI" id="CHEBI:18420"/>
        <note>shared with alpha subunit</note>
    </ligand>
</feature>
<sequence length="800" mass="87288">MKVARTWLNDWVDLKGVDFKSVIEQLSLRGLEVASLKELADDHVVVGRIDEIVDHPNSDKLVICKVDVGDGRLRQIGCGAKNMKAGDLVPVALPGAKPPGLDFEISSRPLAGIESEGMLCAEEELGLETSSEGLWILNPDLPLGMPALKATELEDTVVEIELTPNRPDALSARGVAREVGAIVGRPIRESAPYFEAAEVGATARRLVIEDAEGCPNYVLSEISGVKVEEAPAWLRRRLASIGTRSINNVVDLTNYILMDLGQPLHAFDAAKVSGSLCVRRAKVGETLEGIDHKIHKLIEDDLVIADENGPVAIAGVMGGAATEVSETTTDILLECAYFDPTTVRKTARRLGLHTESSHRFERGIDRGQTLEHAMAAEALLRQISPSCAVKGRTQICAKEVKPLAVELTLDLVHRTLGLELEISEVSSLLASIGLHSKVDGLRLEVSVPSFRPDIERPIDLVEEVARLHGFDKLLPTRSEVQMGYVHRLKPGKSATIVPKAKLARERTTRSVLLAKGFAETLGYSFHGAEQGVFLGASKSDVLANALAPELSVMRQSLIPSLLKTLGVNIAQRAESLALFEFGRVYLEPERQRLGILVYGARQSHFSGQVPWDFFDLKGLVQEITHGLVDHGEWRVPTQVHESLHPGVQAEWLVDDKVMGLVGQVHPTLASQYDAKGPVFVAELEWSWIAEGLGDVPQHRPISKFPAVSRDFAIIGLTERPFSEIEELIGELRQGDPAFGAVFQEMSLFDVYSGAPIPEGKRSLAVTLTYRSSERTLTDVEIQAADQAFLGAIHSRGYELR</sequence>
<dbReference type="Gene3D" id="3.30.56.10">
    <property type="match status" value="2"/>
</dbReference>
<organism evidence="20 21">
    <name type="scientific">Microvenator marinus</name>
    <dbReference type="NCBI Taxonomy" id="2600177"/>
    <lineage>
        <taxon>Bacteria</taxon>
        <taxon>Deltaproteobacteria</taxon>
        <taxon>Bradymonadales</taxon>
        <taxon>Microvenatoraceae</taxon>
        <taxon>Microvenator</taxon>
    </lineage>
</organism>
<evidence type="ECO:0000313" key="21">
    <source>
        <dbReference type="Proteomes" id="UP000321595"/>
    </source>
</evidence>
<feature type="binding site" evidence="15">
    <location>
        <position position="453"/>
    </location>
    <ligand>
        <name>Mg(2+)</name>
        <dbReference type="ChEBI" id="CHEBI:18420"/>
        <note>shared with alpha subunit</note>
    </ligand>
</feature>
<evidence type="ECO:0000256" key="13">
    <source>
        <dbReference type="ARBA" id="ARBA00023146"/>
    </source>
</evidence>
<evidence type="ECO:0000256" key="4">
    <source>
        <dbReference type="ARBA" id="ARBA00022490"/>
    </source>
</evidence>
<keyword evidence="13 15" id="KW-0030">Aminoacyl-tRNA synthetase</keyword>
<keyword evidence="10 15" id="KW-0460">Magnesium</keyword>
<gene>
    <name evidence="15" type="primary">pheT</name>
    <name evidence="20" type="ORF">FRD01_04595</name>
</gene>